<dbReference type="Proteomes" id="UP000887576">
    <property type="component" value="Unplaced"/>
</dbReference>
<protein>
    <submittedName>
        <fullName evidence="2">Vesicle transport protein</fullName>
    </submittedName>
</protein>
<evidence type="ECO:0000313" key="2">
    <source>
        <dbReference type="WBParaSite" id="JU765_v2.g9072.t1"/>
    </source>
</evidence>
<evidence type="ECO:0000313" key="1">
    <source>
        <dbReference type="Proteomes" id="UP000887576"/>
    </source>
</evidence>
<sequence length="167" mass="18221">MFGRLKTTLGGNSNMDAENLGGNSLNGVANDIQDATSLSWELRVTYFALCFALSMICSFLGSPLLFTGKFTGFGIMVSLGAVLSLISTCFLSGPKKQLRKMFEPTRLIATVVYLVFIILTFVAGFVFKSGPLALICIVGQYIAMAWYSISYIPYARETVIRICGNCF</sequence>
<proteinExistence type="predicted"/>
<reference evidence="2" key="1">
    <citation type="submission" date="2022-11" db="UniProtKB">
        <authorList>
            <consortium name="WormBaseParasite"/>
        </authorList>
    </citation>
    <scope>IDENTIFICATION</scope>
</reference>
<accession>A0AC34RPT8</accession>
<dbReference type="WBParaSite" id="JU765_v2.g9072.t1">
    <property type="protein sequence ID" value="JU765_v2.g9072.t1"/>
    <property type="gene ID" value="JU765_v2.g9072"/>
</dbReference>
<organism evidence="1 2">
    <name type="scientific">Panagrolaimus sp. JU765</name>
    <dbReference type="NCBI Taxonomy" id="591449"/>
    <lineage>
        <taxon>Eukaryota</taxon>
        <taxon>Metazoa</taxon>
        <taxon>Ecdysozoa</taxon>
        <taxon>Nematoda</taxon>
        <taxon>Chromadorea</taxon>
        <taxon>Rhabditida</taxon>
        <taxon>Tylenchina</taxon>
        <taxon>Panagrolaimomorpha</taxon>
        <taxon>Panagrolaimoidea</taxon>
        <taxon>Panagrolaimidae</taxon>
        <taxon>Panagrolaimus</taxon>
    </lineage>
</organism>
<name>A0AC34RPT8_9BILA</name>